<dbReference type="OMA" id="WQRWPVT"/>
<keyword evidence="6 8" id="KW-1133">Transmembrane helix</keyword>
<evidence type="ECO:0000256" key="3">
    <source>
        <dbReference type="ARBA" id="ARBA00022502"/>
    </source>
</evidence>
<keyword evidence="3" id="KW-0337">GPI-anchor biosynthesis</keyword>
<organism evidence="9 10">
    <name type="scientific">Rhizopus microsporus</name>
    <dbReference type="NCBI Taxonomy" id="58291"/>
    <lineage>
        <taxon>Eukaryota</taxon>
        <taxon>Fungi</taxon>
        <taxon>Fungi incertae sedis</taxon>
        <taxon>Mucoromycota</taxon>
        <taxon>Mucoromycotina</taxon>
        <taxon>Mucoromycetes</taxon>
        <taxon>Mucorales</taxon>
        <taxon>Mucorineae</taxon>
        <taxon>Rhizopodaceae</taxon>
        <taxon>Rhizopus</taxon>
    </lineage>
</organism>
<evidence type="ECO:0008006" key="11">
    <source>
        <dbReference type="Google" id="ProtNLM"/>
    </source>
</evidence>
<dbReference type="GO" id="GO:0005789">
    <property type="term" value="C:endoplasmic reticulum membrane"/>
    <property type="evidence" value="ECO:0007669"/>
    <property type="project" value="UniProtKB-SubCell"/>
</dbReference>
<feature type="transmembrane region" description="Helical" evidence="8">
    <location>
        <begin position="71"/>
        <end position="93"/>
    </location>
</feature>
<feature type="transmembrane region" description="Helical" evidence="8">
    <location>
        <begin position="169"/>
        <end position="194"/>
    </location>
</feature>
<comment type="subcellular location">
    <subcellularLocation>
        <location evidence="1">Endoplasmic reticulum membrane</location>
        <topology evidence="1">Multi-pass membrane protein</topology>
    </subcellularLocation>
</comment>
<evidence type="ECO:0000313" key="9">
    <source>
        <dbReference type="EMBL" id="ORE18207.1"/>
    </source>
</evidence>
<evidence type="ECO:0000256" key="7">
    <source>
        <dbReference type="ARBA" id="ARBA00023136"/>
    </source>
</evidence>
<gene>
    <name evidence="9" type="ORF">BCV71DRAFT_264104</name>
</gene>
<dbReference type="GO" id="GO:0006506">
    <property type="term" value="P:GPI anchor biosynthetic process"/>
    <property type="evidence" value="ECO:0007669"/>
    <property type="project" value="UniProtKB-UniPathway"/>
</dbReference>
<feature type="transmembrane region" description="Helical" evidence="8">
    <location>
        <begin position="105"/>
        <end position="129"/>
    </location>
</feature>
<evidence type="ECO:0000256" key="6">
    <source>
        <dbReference type="ARBA" id="ARBA00022989"/>
    </source>
</evidence>
<evidence type="ECO:0000256" key="4">
    <source>
        <dbReference type="ARBA" id="ARBA00022692"/>
    </source>
</evidence>
<dbReference type="VEuPathDB" id="FungiDB:BCV72DRAFT_333370"/>
<evidence type="ECO:0000313" key="10">
    <source>
        <dbReference type="Proteomes" id="UP000242381"/>
    </source>
</evidence>
<keyword evidence="7 8" id="KW-0472">Membrane</keyword>
<keyword evidence="5" id="KW-0256">Endoplasmic reticulum</keyword>
<evidence type="ECO:0000256" key="2">
    <source>
        <dbReference type="ARBA" id="ARBA00004687"/>
    </source>
</evidence>
<evidence type="ECO:0000256" key="8">
    <source>
        <dbReference type="SAM" id="Phobius"/>
    </source>
</evidence>
<dbReference type="AlphaFoldDB" id="A0A0A1ML11"/>
<dbReference type="InterPro" id="IPR009580">
    <property type="entry name" value="GPI_biosynthesis_protein_Pig-F"/>
</dbReference>
<evidence type="ECO:0000256" key="5">
    <source>
        <dbReference type="ARBA" id="ARBA00022824"/>
    </source>
</evidence>
<keyword evidence="4 8" id="KW-0812">Transmembrane</keyword>
<proteinExistence type="predicted"/>
<protein>
    <recommendedName>
        <fullName evidence="11">Glycosylphosphatidylinositol anchor biosynthesis protein 11</fullName>
    </recommendedName>
</protein>
<feature type="transmembrane region" description="Helical" evidence="8">
    <location>
        <begin position="36"/>
        <end position="59"/>
    </location>
</feature>
<sequence>MNPFGSELFVSLLAIGLNYAATFKLPATSLLKDPVTTLWTTVPILFAGHLLLVILSNLLRGTSDKALKSAFYSVLATIITTGVLHILTVLFGAPLIEKIPNTFLFAAYLSILTVMPCFQSLTGPVWIKVFLQHSPTTSSEIYAYAQAICTLSGAWIGAIVLPLDWEREWQVWPISCVISTYVGHSVGVLTAFVWSSLKRIFGKKKNE</sequence>
<accession>A0A0A1ML11</accession>
<dbReference type="Pfam" id="PF06699">
    <property type="entry name" value="PIG-F"/>
    <property type="match status" value="1"/>
</dbReference>
<dbReference type="EMBL" id="KV921336">
    <property type="protein sequence ID" value="ORE18207.1"/>
    <property type="molecule type" value="Genomic_DNA"/>
</dbReference>
<feature type="transmembrane region" description="Helical" evidence="8">
    <location>
        <begin position="141"/>
        <end position="163"/>
    </location>
</feature>
<comment type="pathway">
    <text evidence="2">Glycolipid biosynthesis; glycosylphosphatidylinositol-anchor biosynthesis.</text>
</comment>
<dbReference type="UniPathway" id="UPA00196"/>
<evidence type="ECO:0000256" key="1">
    <source>
        <dbReference type="ARBA" id="ARBA00004477"/>
    </source>
</evidence>
<name>A0A0A1ML11_RHIZD</name>
<reference evidence="9 10" key="1">
    <citation type="journal article" date="2016" name="Proc. Natl. Acad. Sci. U.S.A.">
        <title>Lipid metabolic changes in an early divergent fungus govern the establishment of a mutualistic symbiosis with endobacteria.</title>
        <authorList>
            <person name="Lastovetsky O.A."/>
            <person name="Gaspar M.L."/>
            <person name="Mondo S.J."/>
            <person name="LaButti K.M."/>
            <person name="Sandor L."/>
            <person name="Grigoriev I.V."/>
            <person name="Henry S.A."/>
            <person name="Pawlowska T.E."/>
        </authorList>
    </citation>
    <scope>NUCLEOTIDE SEQUENCE [LARGE SCALE GENOMIC DNA]</scope>
    <source>
        <strain evidence="9 10">ATCC 11559</strain>
    </source>
</reference>
<dbReference type="Proteomes" id="UP000242381">
    <property type="component" value="Unassembled WGS sequence"/>
</dbReference>